<dbReference type="FunFam" id="3.40.33.10:FF:000005">
    <property type="entry name" value="Cysteine-rich secretory protein 2"/>
    <property type="match status" value="1"/>
</dbReference>
<accession>A0A9Q1B9J3</accession>
<evidence type="ECO:0000256" key="3">
    <source>
        <dbReference type="PROSITE-ProRule" id="PRU01005"/>
    </source>
</evidence>
<dbReference type="InterPro" id="IPR042076">
    <property type="entry name" value="Crisp-like_dom"/>
</dbReference>
<dbReference type="PANTHER" id="PTHR10334">
    <property type="entry name" value="CYSTEINE-RICH SECRETORY PROTEIN-RELATED"/>
    <property type="match status" value="1"/>
</dbReference>
<evidence type="ECO:0000313" key="6">
    <source>
        <dbReference type="EMBL" id="KAJ7345721.1"/>
    </source>
</evidence>
<dbReference type="Pfam" id="PF08562">
    <property type="entry name" value="Crisp"/>
    <property type="match status" value="1"/>
</dbReference>
<dbReference type="Gene3D" id="1.10.10.740">
    <property type="entry name" value="Crisp domain"/>
    <property type="match status" value="1"/>
</dbReference>
<sequence>MSDQEASLTQTSGEMLLPMVILSLAALVKPSLGEEYPGKVANFPEAIKEEIINKLNAVRGGVKPTATNMMKMVWNENAAENAGKWARKCRTTASPKEERTVDGVLCGDTRLQTTYPTSWSDIIDLWNRKASNFKYGSGAIDPRKDIYTYTQIIWHNSNQVGCTMAFCPENEYNFLYICRYCPAGNYVDEISTPYKEGLPCADCPKHCENNLCTRTCGFIDSSAACKSILTMYTCESEYIQQICAATCKCPAESK</sequence>
<keyword evidence="4" id="KW-0732">Signal</keyword>
<dbReference type="SUPFAM" id="SSF57546">
    <property type="entry name" value="Crisp domain-like"/>
    <property type="match status" value="1"/>
</dbReference>
<dbReference type="SUPFAM" id="SSF55797">
    <property type="entry name" value="PR-1-like"/>
    <property type="match status" value="1"/>
</dbReference>
<dbReference type="InterPro" id="IPR001283">
    <property type="entry name" value="CRISP-related"/>
</dbReference>
<evidence type="ECO:0000256" key="1">
    <source>
        <dbReference type="ARBA" id="ARBA00009923"/>
    </source>
</evidence>
<dbReference type="SMART" id="SM00198">
    <property type="entry name" value="SCP"/>
    <property type="match status" value="1"/>
</dbReference>
<evidence type="ECO:0000256" key="2">
    <source>
        <dbReference type="ARBA" id="ARBA00023157"/>
    </source>
</evidence>
<protein>
    <recommendedName>
        <fullName evidence="5">ShKT domain-containing protein</fullName>
    </recommendedName>
</protein>
<dbReference type="PRINTS" id="PR00837">
    <property type="entry name" value="V5TPXLIKE"/>
</dbReference>
<keyword evidence="2 3" id="KW-1015">Disulfide bond</keyword>
<dbReference type="Pfam" id="PF00188">
    <property type="entry name" value="CAP"/>
    <property type="match status" value="1"/>
</dbReference>
<dbReference type="InterPro" id="IPR035940">
    <property type="entry name" value="CAP_sf"/>
</dbReference>
<comment type="similarity">
    <text evidence="1">Belongs to the CRISP family.</text>
</comment>
<feature type="domain" description="ShKT" evidence="5">
    <location>
        <begin position="212"/>
        <end position="249"/>
    </location>
</feature>
<feature type="disulfide bond" evidence="3">
    <location>
        <begin position="225"/>
        <end position="243"/>
    </location>
</feature>
<dbReference type="Proteomes" id="UP001142489">
    <property type="component" value="Unassembled WGS sequence"/>
</dbReference>
<dbReference type="InterPro" id="IPR018244">
    <property type="entry name" value="Allrgn_V5/Tpx1_CS"/>
</dbReference>
<feature type="chain" id="PRO_5040246504" description="ShKT domain-containing protein" evidence="4">
    <location>
        <begin position="34"/>
        <end position="254"/>
    </location>
</feature>
<dbReference type="AlphaFoldDB" id="A0A9Q1B9J3"/>
<dbReference type="InterPro" id="IPR003582">
    <property type="entry name" value="ShKT_dom"/>
</dbReference>
<dbReference type="OrthoDB" id="737510at2759"/>
<dbReference type="PROSITE" id="PS51670">
    <property type="entry name" value="SHKT"/>
    <property type="match status" value="1"/>
</dbReference>
<reference evidence="6" key="1">
    <citation type="journal article" date="2023" name="DNA Res.">
        <title>Chromosome-level genome assembly of Phrynocephalus forsythii using third-generation DNA sequencing and Hi-C analysis.</title>
        <authorList>
            <person name="Qi Y."/>
            <person name="Zhao W."/>
            <person name="Zhao Y."/>
            <person name="Niu C."/>
            <person name="Cao S."/>
            <person name="Zhang Y."/>
        </authorList>
    </citation>
    <scope>NUCLEOTIDE SEQUENCE</scope>
    <source>
        <tissue evidence="6">Muscle</tissue>
    </source>
</reference>
<dbReference type="Gene3D" id="3.40.33.10">
    <property type="entry name" value="CAP"/>
    <property type="match status" value="1"/>
</dbReference>
<comment type="caution">
    <text evidence="3">Lacks conserved residue(s) required for the propagation of feature annotation.</text>
</comment>
<keyword evidence="7" id="KW-1185">Reference proteome</keyword>
<dbReference type="PROSITE" id="PS01010">
    <property type="entry name" value="CRISP_2"/>
    <property type="match status" value="1"/>
</dbReference>
<comment type="caution">
    <text evidence="6">The sequence shown here is derived from an EMBL/GenBank/DDBJ whole genome shotgun (WGS) entry which is preliminary data.</text>
</comment>
<dbReference type="GO" id="GO:0005576">
    <property type="term" value="C:extracellular region"/>
    <property type="evidence" value="ECO:0007669"/>
    <property type="project" value="InterPro"/>
</dbReference>
<dbReference type="EMBL" id="JAPFRF010000001">
    <property type="protein sequence ID" value="KAJ7345721.1"/>
    <property type="molecule type" value="Genomic_DNA"/>
</dbReference>
<proteinExistence type="inferred from homology"/>
<evidence type="ECO:0000313" key="7">
    <source>
        <dbReference type="Proteomes" id="UP001142489"/>
    </source>
</evidence>
<evidence type="ECO:0000259" key="5">
    <source>
        <dbReference type="PROSITE" id="PS51670"/>
    </source>
</evidence>
<dbReference type="InterPro" id="IPR013871">
    <property type="entry name" value="Cysteine_rich_secretory"/>
</dbReference>
<feature type="disulfide bond" evidence="3">
    <location>
        <begin position="234"/>
        <end position="247"/>
    </location>
</feature>
<dbReference type="InterPro" id="IPR014044">
    <property type="entry name" value="CAP_dom"/>
</dbReference>
<organism evidence="6 7">
    <name type="scientific">Phrynocephalus forsythii</name>
    <dbReference type="NCBI Taxonomy" id="171643"/>
    <lineage>
        <taxon>Eukaryota</taxon>
        <taxon>Metazoa</taxon>
        <taxon>Chordata</taxon>
        <taxon>Craniata</taxon>
        <taxon>Vertebrata</taxon>
        <taxon>Euteleostomi</taxon>
        <taxon>Lepidosauria</taxon>
        <taxon>Squamata</taxon>
        <taxon>Bifurcata</taxon>
        <taxon>Unidentata</taxon>
        <taxon>Episquamata</taxon>
        <taxon>Toxicofera</taxon>
        <taxon>Iguania</taxon>
        <taxon>Acrodonta</taxon>
        <taxon>Agamidae</taxon>
        <taxon>Agaminae</taxon>
        <taxon>Phrynocephalus</taxon>
    </lineage>
</organism>
<evidence type="ECO:0000256" key="4">
    <source>
        <dbReference type="SAM" id="SignalP"/>
    </source>
</evidence>
<name>A0A9Q1B9J3_9SAUR</name>
<gene>
    <name evidence="6" type="ORF">JRQ81_001671</name>
</gene>
<feature type="signal peptide" evidence="4">
    <location>
        <begin position="1"/>
        <end position="33"/>
    </location>
</feature>